<protein>
    <submittedName>
        <fullName evidence="1">DUF465 domain-containing protein</fullName>
    </submittedName>
</protein>
<dbReference type="Proteomes" id="UP001500367">
    <property type="component" value="Unassembled WGS sequence"/>
</dbReference>
<reference evidence="2" key="1">
    <citation type="journal article" date="2019" name="Int. J. Syst. Evol. Microbiol.">
        <title>The Global Catalogue of Microorganisms (GCM) 10K type strain sequencing project: providing services to taxonomists for standard genome sequencing and annotation.</title>
        <authorList>
            <consortium name="The Broad Institute Genomics Platform"/>
            <consortium name="The Broad Institute Genome Sequencing Center for Infectious Disease"/>
            <person name="Wu L."/>
            <person name="Ma J."/>
        </authorList>
    </citation>
    <scope>NUCLEOTIDE SEQUENCE [LARGE SCALE GENOMIC DNA]</scope>
    <source>
        <strain evidence="2">JCM 17069</strain>
    </source>
</reference>
<dbReference type="EMBL" id="BAABCT010000003">
    <property type="protein sequence ID" value="GAA4070142.1"/>
    <property type="molecule type" value="Genomic_DNA"/>
</dbReference>
<proteinExistence type="predicted"/>
<comment type="caution">
    <text evidence="1">The sequence shown here is derived from an EMBL/GenBank/DDBJ whole genome shotgun (WGS) entry which is preliminary data.</text>
</comment>
<dbReference type="Gene3D" id="6.10.280.50">
    <property type="match status" value="1"/>
</dbReference>
<organism evidence="1 2">
    <name type="scientific">Flavobacterium cheonanense</name>
    <dbReference type="NCBI Taxonomy" id="706183"/>
    <lineage>
        <taxon>Bacteria</taxon>
        <taxon>Pseudomonadati</taxon>
        <taxon>Bacteroidota</taxon>
        <taxon>Flavobacteriia</taxon>
        <taxon>Flavobacteriales</taxon>
        <taxon>Flavobacteriaceae</taxon>
        <taxon>Flavobacterium</taxon>
    </lineage>
</organism>
<gene>
    <name evidence="1" type="ORF">GCM10022389_14130</name>
</gene>
<dbReference type="InterPro" id="IPR038444">
    <property type="entry name" value="DUF465_sf"/>
</dbReference>
<accession>A0ABP7VM11</accession>
<evidence type="ECO:0000313" key="2">
    <source>
        <dbReference type="Proteomes" id="UP001500367"/>
    </source>
</evidence>
<name>A0ABP7VM11_9FLAO</name>
<evidence type="ECO:0000313" key="1">
    <source>
        <dbReference type="EMBL" id="GAA4070142.1"/>
    </source>
</evidence>
<keyword evidence="2" id="KW-1185">Reference proteome</keyword>
<dbReference type="InterPro" id="IPR007420">
    <property type="entry name" value="DUF465"/>
</dbReference>
<dbReference type="Pfam" id="PF04325">
    <property type="entry name" value="DUF465"/>
    <property type="match status" value="1"/>
</dbReference>
<sequence length="80" mass="9915">MQTIMERHDLIHEFPEYQDKIHQLKVEDTHFRKIFDEYHELEHRIHNINTGEEIVIDEYAHELKAKLLHLKDEIYSHLNR</sequence>